<gene>
    <name evidence="2" type="ORF">AYO21_11045</name>
</gene>
<name>A0A177EUZ9_9EURO</name>
<protein>
    <submittedName>
        <fullName evidence="2">Uncharacterized protein</fullName>
    </submittedName>
</protein>
<feature type="compositionally biased region" description="Low complexity" evidence="1">
    <location>
        <begin position="124"/>
        <end position="133"/>
    </location>
</feature>
<keyword evidence="3" id="KW-1185">Reference proteome</keyword>
<evidence type="ECO:0000256" key="1">
    <source>
        <dbReference type="SAM" id="MobiDB-lite"/>
    </source>
</evidence>
<dbReference type="OrthoDB" id="10390934at2759"/>
<accession>A0A177EUZ9</accession>
<dbReference type="AlphaFoldDB" id="A0A177EUZ9"/>
<dbReference type="GeneID" id="34606149"/>
<sequence>MTTLMESPSLAIQYRNRRRRSRFAGLFAELAFRAQERRSASRGDGAEAGVLPEELSVSAATSDSHIIPVMSRAPSQSQSQSQSRGHSTPTEARAYSGDEEDNSPIPEEYRGIGESQDGGITRQSSSAFSSPPSQNNWENESSISSFRASTPASPMSSRAAGASIIEHPLAQKGTCPFESRHQQVPLLPNSWLHDDISASKATASEIEMEIPTLQCATWGRTGHRADRWQSQTLRTTLEHAYLHDQPSNDIIQNGVSAASTAAARAQGQIPTSSVVPVPSPQTSLTCAITRLTPTNSALIPTPHHWNRRAGVRRRGYGSHLQPVVGHVTIV</sequence>
<feature type="compositionally biased region" description="Basic and acidic residues" evidence="1">
    <location>
        <begin position="34"/>
        <end position="45"/>
    </location>
</feature>
<comment type="caution">
    <text evidence="2">The sequence shown here is derived from an EMBL/GenBank/DDBJ whole genome shotgun (WGS) entry which is preliminary data.</text>
</comment>
<evidence type="ECO:0000313" key="3">
    <source>
        <dbReference type="Proteomes" id="UP000077002"/>
    </source>
</evidence>
<dbReference type="RefSeq" id="XP_022506741.1">
    <property type="nucleotide sequence ID" value="XM_022660947.1"/>
</dbReference>
<dbReference type="Proteomes" id="UP000077002">
    <property type="component" value="Unassembled WGS sequence"/>
</dbReference>
<proteinExistence type="predicted"/>
<evidence type="ECO:0000313" key="2">
    <source>
        <dbReference type="EMBL" id="OAG34789.1"/>
    </source>
</evidence>
<organism evidence="2 3">
    <name type="scientific">Fonsecaea monophora</name>
    <dbReference type="NCBI Taxonomy" id="254056"/>
    <lineage>
        <taxon>Eukaryota</taxon>
        <taxon>Fungi</taxon>
        <taxon>Dikarya</taxon>
        <taxon>Ascomycota</taxon>
        <taxon>Pezizomycotina</taxon>
        <taxon>Eurotiomycetes</taxon>
        <taxon>Chaetothyriomycetidae</taxon>
        <taxon>Chaetothyriales</taxon>
        <taxon>Herpotrichiellaceae</taxon>
        <taxon>Fonsecaea</taxon>
    </lineage>
</organism>
<reference evidence="2 3" key="1">
    <citation type="submission" date="2016-03" db="EMBL/GenBank/DDBJ databases">
        <title>Draft genome sequence of the Fonsecaea monophora CBS 269.37.</title>
        <authorList>
            <person name="Bombassaro A."/>
            <person name="Vinicius W.A."/>
            <person name="De Hoog S."/>
            <person name="Sun J."/>
            <person name="Souza E.M."/>
            <person name="Raittz R.T."/>
            <person name="Costa F."/>
            <person name="Leao A.C."/>
            <person name="Tadra-Sfeir M.Z."/>
            <person name="Baura V."/>
            <person name="Balsanelli E."/>
            <person name="Pedrosa F.O."/>
            <person name="Moreno L.F."/>
            <person name="Steffens M.B."/>
            <person name="Xi L."/>
            <person name="Bocca A.L."/>
            <person name="Felipe M.S."/>
            <person name="Teixeira M."/>
            <person name="Telles Filho F.Q."/>
            <person name="Azevedo C.M."/>
            <person name="Gomes R."/>
            <person name="Vicente V.A."/>
        </authorList>
    </citation>
    <scope>NUCLEOTIDE SEQUENCE [LARGE SCALE GENOMIC DNA]</scope>
    <source>
        <strain evidence="2 3">CBS 269.37</strain>
    </source>
</reference>
<dbReference type="EMBL" id="LVKK01000141">
    <property type="protein sequence ID" value="OAG34789.1"/>
    <property type="molecule type" value="Genomic_DNA"/>
</dbReference>
<feature type="compositionally biased region" description="Polar residues" evidence="1">
    <location>
        <begin position="134"/>
        <end position="156"/>
    </location>
</feature>
<feature type="region of interest" description="Disordered" evidence="1">
    <location>
        <begin position="34"/>
        <end position="159"/>
    </location>
</feature>